<dbReference type="GO" id="GO:0008270">
    <property type="term" value="F:zinc ion binding"/>
    <property type="evidence" value="ECO:0007669"/>
    <property type="project" value="UniProtKB-KW"/>
</dbReference>
<dbReference type="Pfam" id="PF00096">
    <property type="entry name" value="zf-C2H2"/>
    <property type="match status" value="2"/>
</dbReference>
<dbReference type="GO" id="GO:0005634">
    <property type="term" value="C:nucleus"/>
    <property type="evidence" value="ECO:0007669"/>
    <property type="project" value="UniProtKB-SubCell"/>
</dbReference>
<keyword evidence="8" id="KW-0238">DNA-binding</keyword>
<evidence type="ECO:0000256" key="9">
    <source>
        <dbReference type="ARBA" id="ARBA00023163"/>
    </source>
</evidence>
<dbReference type="GO" id="GO:0000977">
    <property type="term" value="F:RNA polymerase II transcription regulatory region sequence-specific DNA binding"/>
    <property type="evidence" value="ECO:0007669"/>
    <property type="project" value="TreeGrafter"/>
</dbReference>
<evidence type="ECO:0000256" key="3">
    <source>
        <dbReference type="ARBA" id="ARBA00022723"/>
    </source>
</evidence>
<dbReference type="Proteomes" id="UP001162156">
    <property type="component" value="Unassembled WGS sequence"/>
</dbReference>
<reference evidence="13" key="1">
    <citation type="journal article" date="2023" name="Insect Mol. Biol.">
        <title>Genome sequencing provides insights into the evolution of gene families encoding plant cell wall-degrading enzymes in longhorned beetles.</title>
        <authorList>
            <person name="Shin N.R."/>
            <person name="Okamura Y."/>
            <person name="Kirsch R."/>
            <person name="Pauchet Y."/>
        </authorList>
    </citation>
    <scope>NUCLEOTIDE SEQUENCE</scope>
    <source>
        <strain evidence="13">RBIC_L_NR</strain>
    </source>
</reference>
<protein>
    <recommendedName>
        <fullName evidence="12">C2H2-type domain-containing protein</fullName>
    </recommendedName>
</protein>
<dbReference type="InterPro" id="IPR036236">
    <property type="entry name" value="Znf_C2H2_sf"/>
</dbReference>
<evidence type="ECO:0000313" key="14">
    <source>
        <dbReference type="Proteomes" id="UP001162156"/>
    </source>
</evidence>
<evidence type="ECO:0000256" key="4">
    <source>
        <dbReference type="ARBA" id="ARBA00022737"/>
    </source>
</evidence>
<dbReference type="InterPro" id="IPR050717">
    <property type="entry name" value="C2H2-ZF_Transcription_Reg"/>
</dbReference>
<accession>A0AAV8WQU8</accession>
<evidence type="ECO:0000256" key="5">
    <source>
        <dbReference type="ARBA" id="ARBA00022771"/>
    </source>
</evidence>
<evidence type="ECO:0000256" key="8">
    <source>
        <dbReference type="ARBA" id="ARBA00023125"/>
    </source>
</evidence>
<keyword evidence="7" id="KW-0805">Transcription regulation</keyword>
<dbReference type="Gene3D" id="3.30.160.60">
    <property type="entry name" value="Classic Zinc Finger"/>
    <property type="match status" value="2"/>
</dbReference>
<evidence type="ECO:0000313" key="13">
    <source>
        <dbReference type="EMBL" id="KAJ8928665.1"/>
    </source>
</evidence>
<sequence>MTRTLKKRLRKHVLTHTEEKPFQCEFCEKKFATKEHLIIHQQVHTKEKLFICRICQKVFIQKGTLNVHMRYHKTSTETCLFKKFYYENS</sequence>
<evidence type="ECO:0000256" key="6">
    <source>
        <dbReference type="ARBA" id="ARBA00022833"/>
    </source>
</evidence>
<proteinExistence type="inferred from homology"/>
<dbReference type="SMART" id="SM00355">
    <property type="entry name" value="ZnF_C2H2"/>
    <property type="match status" value="2"/>
</dbReference>
<dbReference type="FunFam" id="3.30.160.60:FF:000624">
    <property type="entry name" value="zinc finger protein 697"/>
    <property type="match status" value="1"/>
</dbReference>
<dbReference type="PANTHER" id="PTHR14196">
    <property type="entry name" value="ODD-SKIPPED - RELATED"/>
    <property type="match status" value="1"/>
</dbReference>
<dbReference type="AlphaFoldDB" id="A0AAV8WQU8"/>
<keyword evidence="5 11" id="KW-0863">Zinc-finger</keyword>
<evidence type="ECO:0000256" key="11">
    <source>
        <dbReference type="PROSITE-ProRule" id="PRU00042"/>
    </source>
</evidence>
<feature type="domain" description="C2H2-type" evidence="12">
    <location>
        <begin position="50"/>
        <end position="77"/>
    </location>
</feature>
<dbReference type="EMBL" id="JANEYF010005300">
    <property type="protein sequence ID" value="KAJ8928665.1"/>
    <property type="molecule type" value="Genomic_DNA"/>
</dbReference>
<feature type="domain" description="C2H2-type" evidence="12">
    <location>
        <begin position="22"/>
        <end position="49"/>
    </location>
</feature>
<dbReference type="PROSITE" id="PS00028">
    <property type="entry name" value="ZINC_FINGER_C2H2_1"/>
    <property type="match status" value="2"/>
</dbReference>
<name>A0AAV8WQU8_9CUCU</name>
<evidence type="ECO:0000256" key="10">
    <source>
        <dbReference type="ARBA" id="ARBA00023242"/>
    </source>
</evidence>
<organism evidence="13 14">
    <name type="scientific">Rhamnusium bicolor</name>
    <dbReference type="NCBI Taxonomy" id="1586634"/>
    <lineage>
        <taxon>Eukaryota</taxon>
        <taxon>Metazoa</taxon>
        <taxon>Ecdysozoa</taxon>
        <taxon>Arthropoda</taxon>
        <taxon>Hexapoda</taxon>
        <taxon>Insecta</taxon>
        <taxon>Pterygota</taxon>
        <taxon>Neoptera</taxon>
        <taxon>Endopterygota</taxon>
        <taxon>Coleoptera</taxon>
        <taxon>Polyphaga</taxon>
        <taxon>Cucujiformia</taxon>
        <taxon>Chrysomeloidea</taxon>
        <taxon>Cerambycidae</taxon>
        <taxon>Lepturinae</taxon>
        <taxon>Rhagiini</taxon>
        <taxon>Rhamnusium</taxon>
    </lineage>
</organism>
<comment type="caution">
    <text evidence="13">The sequence shown here is derived from an EMBL/GenBank/DDBJ whole genome shotgun (WGS) entry which is preliminary data.</text>
</comment>
<keyword evidence="4" id="KW-0677">Repeat</keyword>
<dbReference type="PROSITE" id="PS50157">
    <property type="entry name" value="ZINC_FINGER_C2H2_2"/>
    <property type="match status" value="2"/>
</dbReference>
<keyword evidence="9" id="KW-0804">Transcription</keyword>
<dbReference type="GO" id="GO:0000981">
    <property type="term" value="F:DNA-binding transcription factor activity, RNA polymerase II-specific"/>
    <property type="evidence" value="ECO:0007669"/>
    <property type="project" value="TreeGrafter"/>
</dbReference>
<evidence type="ECO:0000256" key="1">
    <source>
        <dbReference type="ARBA" id="ARBA00004123"/>
    </source>
</evidence>
<keyword evidence="3" id="KW-0479">Metal-binding</keyword>
<comment type="subcellular location">
    <subcellularLocation>
        <location evidence="1">Nucleus</location>
    </subcellularLocation>
</comment>
<evidence type="ECO:0000256" key="7">
    <source>
        <dbReference type="ARBA" id="ARBA00023015"/>
    </source>
</evidence>
<evidence type="ECO:0000256" key="2">
    <source>
        <dbReference type="ARBA" id="ARBA00006991"/>
    </source>
</evidence>
<dbReference type="InterPro" id="IPR013087">
    <property type="entry name" value="Znf_C2H2_type"/>
</dbReference>
<keyword evidence="14" id="KW-1185">Reference proteome</keyword>
<keyword evidence="6" id="KW-0862">Zinc</keyword>
<dbReference type="SUPFAM" id="SSF57667">
    <property type="entry name" value="beta-beta-alpha zinc fingers"/>
    <property type="match status" value="1"/>
</dbReference>
<gene>
    <name evidence="13" type="ORF">NQ314_018759</name>
</gene>
<dbReference type="PANTHER" id="PTHR14196:SF0">
    <property type="entry name" value="PROTEIN BOWEL"/>
    <property type="match status" value="1"/>
</dbReference>
<evidence type="ECO:0000259" key="12">
    <source>
        <dbReference type="PROSITE" id="PS50157"/>
    </source>
</evidence>
<dbReference type="FunFam" id="3.30.160.60:FF:001480">
    <property type="entry name" value="Si:cabz01071911.3"/>
    <property type="match status" value="1"/>
</dbReference>
<keyword evidence="10" id="KW-0539">Nucleus</keyword>
<comment type="similarity">
    <text evidence="2">Belongs to the krueppel C2H2-type zinc-finger protein family.</text>
</comment>